<dbReference type="STRING" id="2282107.A0A286UUW0"/>
<reference evidence="2 3" key="1">
    <citation type="journal article" date="2017" name="Mol. Ecol.">
        <title>Comparative and population genomic landscape of Phellinus noxius: A hypervariable fungus causing root rot in trees.</title>
        <authorList>
            <person name="Chung C.L."/>
            <person name="Lee T.J."/>
            <person name="Akiba M."/>
            <person name="Lee H.H."/>
            <person name="Kuo T.H."/>
            <person name="Liu D."/>
            <person name="Ke H.M."/>
            <person name="Yokoi T."/>
            <person name="Roa M.B."/>
            <person name="Lu M.J."/>
            <person name="Chang Y.Y."/>
            <person name="Ann P.J."/>
            <person name="Tsai J.N."/>
            <person name="Chen C.Y."/>
            <person name="Tzean S.S."/>
            <person name="Ota Y."/>
            <person name="Hattori T."/>
            <person name="Sahashi N."/>
            <person name="Liou R.F."/>
            <person name="Kikuchi T."/>
            <person name="Tsai I.J."/>
        </authorList>
    </citation>
    <scope>NUCLEOTIDE SEQUENCE [LARGE SCALE GENOMIC DNA]</scope>
    <source>
        <strain evidence="2 3">FFPRI411160</strain>
    </source>
</reference>
<evidence type="ECO:0000313" key="3">
    <source>
        <dbReference type="Proteomes" id="UP000217199"/>
    </source>
</evidence>
<dbReference type="EMBL" id="NBII01000001">
    <property type="protein sequence ID" value="PAV23383.1"/>
    <property type="molecule type" value="Genomic_DNA"/>
</dbReference>
<organism evidence="2 3">
    <name type="scientific">Pyrrhoderma noxium</name>
    <dbReference type="NCBI Taxonomy" id="2282107"/>
    <lineage>
        <taxon>Eukaryota</taxon>
        <taxon>Fungi</taxon>
        <taxon>Dikarya</taxon>
        <taxon>Basidiomycota</taxon>
        <taxon>Agaricomycotina</taxon>
        <taxon>Agaricomycetes</taxon>
        <taxon>Hymenochaetales</taxon>
        <taxon>Hymenochaetaceae</taxon>
        <taxon>Pyrrhoderma</taxon>
    </lineage>
</organism>
<evidence type="ECO:0000313" key="2">
    <source>
        <dbReference type="EMBL" id="PAV23383.1"/>
    </source>
</evidence>
<dbReference type="InterPro" id="IPR032675">
    <property type="entry name" value="LRR_dom_sf"/>
</dbReference>
<keyword evidence="3" id="KW-1185">Reference proteome</keyword>
<evidence type="ECO:0000256" key="1">
    <source>
        <dbReference type="SAM" id="MobiDB-lite"/>
    </source>
</evidence>
<dbReference type="InterPro" id="IPR036047">
    <property type="entry name" value="F-box-like_dom_sf"/>
</dbReference>
<proteinExistence type="predicted"/>
<name>A0A286UUW0_9AGAM</name>
<dbReference type="Gene3D" id="3.80.10.10">
    <property type="entry name" value="Ribonuclease Inhibitor"/>
    <property type="match status" value="1"/>
</dbReference>
<accession>A0A286UUW0</accession>
<dbReference type="Proteomes" id="UP000217199">
    <property type="component" value="Unassembled WGS sequence"/>
</dbReference>
<dbReference type="AlphaFoldDB" id="A0A286UUW0"/>
<feature type="region of interest" description="Disordered" evidence="1">
    <location>
        <begin position="523"/>
        <end position="551"/>
    </location>
</feature>
<dbReference type="OrthoDB" id="3139399at2759"/>
<protein>
    <submittedName>
        <fullName evidence="2">Uncharacterized protein</fullName>
    </submittedName>
</protein>
<dbReference type="InParanoid" id="A0A286UUW0"/>
<sequence length="551" mass="62827">MRTFSPTISWDILRNTSLSSFLVWPTGYEQTKRTEKINSSAFNKLMINDEVKGESPFASLPPELIREIFYHCLPKKPNFSAKSAPLLLTHVCHSWRTLALSMPTLWSRIHVPGWEESSKNVHKLFQLFIERTGTASLDLDICLFAQDVQVYPGKEGSEHLDRMLEDMVESFSPHVSRINRFRGVFPEYLMEKVGVDKMTNAEQIFFCGMLKDTMMLEGVDNQDMDLVQKKLDLGSQRDALQRLAICGCGTNFEPIMHQTQLVHLELIDLHRGGDLCQEVAYELMKQLPNLKTCVFDITKKERAGWVIPNDRITLPNLELLFISWIFPAEIHKLLDSISPPNLNKLGLRGTPASSGQQWDGLFRFLEASQAHLKRISIGDFASVNARLIDCFKQMPELEHLTINHTVISDEMFQLLSGASDICLLPKLQVFSIGVCEGFKLESLLEFIRSRSNDIPEGIVPLEEVAIMYCMNVLQQHESLLQETNVKSWVLEAMETSDMYPYARVVETHQELLAVIYDGEDEELPPFPDDDWEGWEGGPEDGETENTELDLI</sequence>
<dbReference type="Gene3D" id="1.20.1280.50">
    <property type="match status" value="1"/>
</dbReference>
<gene>
    <name evidence="2" type="ORF">PNOK_0045100</name>
</gene>
<dbReference type="SUPFAM" id="SSF52047">
    <property type="entry name" value="RNI-like"/>
    <property type="match status" value="1"/>
</dbReference>
<comment type="caution">
    <text evidence="2">The sequence shown here is derived from an EMBL/GenBank/DDBJ whole genome shotgun (WGS) entry which is preliminary data.</text>
</comment>
<dbReference type="SUPFAM" id="SSF81383">
    <property type="entry name" value="F-box domain"/>
    <property type="match status" value="1"/>
</dbReference>